<sequence>MFPTEGNRRPLRLGINDERTLVILLRSFWIRLREGAAATSLEGGRWWYPCCHAKRKDHFGIIDETFANRFP</sequence>
<dbReference type="AlphaFoldDB" id="A0A834KSD1"/>
<evidence type="ECO:0000313" key="2">
    <source>
        <dbReference type="Proteomes" id="UP000600918"/>
    </source>
</evidence>
<name>A0A834KSD1_VESPE</name>
<dbReference type="EMBL" id="JACSDY010000013">
    <property type="protein sequence ID" value="KAF7411011.1"/>
    <property type="molecule type" value="Genomic_DNA"/>
</dbReference>
<gene>
    <name evidence="1" type="ORF">H0235_013618</name>
</gene>
<proteinExistence type="predicted"/>
<organism evidence="1 2">
    <name type="scientific">Vespula pensylvanica</name>
    <name type="common">Western yellow jacket</name>
    <name type="synonym">Wasp</name>
    <dbReference type="NCBI Taxonomy" id="30213"/>
    <lineage>
        <taxon>Eukaryota</taxon>
        <taxon>Metazoa</taxon>
        <taxon>Ecdysozoa</taxon>
        <taxon>Arthropoda</taxon>
        <taxon>Hexapoda</taxon>
        <taxon>Insecta</taxon>
        <taxon>Pterygota</taxon>
        <taxon>Neoptera</taxon>
        <taxon>Endopterygota</taxon>
        <taxon>Hymenoptera</taxon>
        <taxon>Apocrita</taxon>
        <taxon>Aculeata</taxon>
        <taxon>Vespoidea</taxon>
        <taxon>Vespidae</taxon>
        <taxon>Vespinae</taxon>
        <taxon>Vespula</taxon>
    </lineage>
</organism>
<protein>
    <submittedName>
        <fullName evidence="1">Uncharacterized protein</fullName>
    </submittedName>
</protein>
<comment type="caution">
    <text evidence="1">The sequence shown here is derived from an EMBL/GenBank/DDBJ whole genome shotgun (WGS) entry which is preliminary data.</text>
</comment>
<reference evidence="1" key="1">
    <citation type="journal article" date="2020" name="G3 (Bethesda)">
        <title>High-Quality Assemblies for Three Invasive Social Wasps from the &lt;i&gt;Vespula&lt;/i&gt; Genus.</title>
        <authorList>
            <person name="Harrop T.W.R."/>
            <person name="Guhlin J."/>
            <person name="McLaughlin G.M."/>
            <person name="Permina E."/>
            <person name="Stockwell P."/>
            <person name="Gilligan J."/>
            <person name="Le Lec M.F."/>
            <person name="Gruber M.A.M."/>
            <person name="Quinn O."/>
            <person name="Lovegrove M."/>
            <person name="Duncan E.J."/>
            <person name="Remnant E.J."/>
            <person name="Van Eeckhoven J."/>
            <person name="Graham B."/>
            <person name="Knapp R.A."/>
            <person name="Langford K.W."/>
            <person name="Kronenberg Z."/>
            <person name="Press M.O."/>
            <person name="Eacker S.M."/>
            <person name="Wilson-Rankin E.E."/>
            <person name="Purcell J."/>
            <person name="Lester P.J."/>
            <person name="Dearden P.K."/>
        </authorList>
    </citation>
    <scope>NUCLEOTIDE SEQUENCE</scope>
    <source>
        <strain evidence="1">Volc-1</strain>
    </source>
</reference>
<accession>A0A834KSD1</accession>
<evidence type="ECO:0000313" key="1">
    <source>
        <dbReference type="EMBL" id="KAF7411011.1"/>
    </source>
</evidence>
<keyword evidence="2" id="KW-1185">Reference proteome</keyword>
<dbReference type="Proteomes" id="UP000600918">
    <property type="component" value="Unassembled WGS sequence"/>
</dbReference>